<feature type="compositionally biased region" description="Low complexity" evidence="2">
    <location>
        <begin position="333"/>
        <end position="354"/>
    </location>
</feature>
<feature type="region of interest" description="Disordered" evidence="2">
    <location>
        <begin position="189"/>
        <end position="225"/>
    </location>
</feature>
<dbReference type="InterPro" id="IPR051494">
    <property type="entry name" value="BSD_domain-containing"/>
</dbReference>
<feature type="coiled-coil region" evidence="1">
    <location>
        <begin position="233"/>
        <end position="300"/>
    </location>
</feature>
<dbReference type="Gene3D" id="1.10.3970.10">
    <property type="entry name" value="BSD domain"/>
    <property type="match status" value="1"/>
</dbReference>
<name>A0AAV2YT88_9STRA</name>
<evidence type="ECO:0000313" key="4">
    <source>
        <dbReference type="EMBL" id="DAZ97892.1"/>
    </source>
</evidence>
<evidence type="ECO:0000256" key="2">
    <source>
        <dbReference type="SAM" id="MobiDB-lite"/>
    </source>
</evidence>
<evidence type="ECO:0000313" key="5">
    <source>
        <dbReference type="Proteomes" id="UP001146120"/>
    </source>
</evidence>
<feature type="non-terminal residue" evidence="4">
    <location>
        <position position="1"/>
    </location>
</feature>
<evidence type="ECO:0000256" key="1">
    <source>
        <dbReference type="SAM" id="Coils"/>
    </source>
</evidence>
<feature type="domain" description="BSD" evidence="3">
    <location>
        <begin position="105"/>
        <end position="157"/>
    </location>
</feature>
<reference evidence="4" key="2">
    <citation type="journal article" date="2023" name="Microbiol Resour">
        <title>Decontamination and Annotation of the Draft Genome Sequence of the Oomycete Lagenidium giganteum ARSEF 373.</title>
        <authorList>
            <person name="Morgan W.R."/>
            <person name="Tartar A."/>
        </authorList>
    </citation>
    <scope>NUCLEOTIDE SEQUENCE</scope>
    <source>
        <strain evidence="4">ARSEF 373</strain>
    </source>
</reference>
<accession>A0AAV2YT88</accession>
<dbReference type="SMART" id="SM00751">
    <property type="entry name" value="BSD"/>
    <property type="match status" value="1"/>
</dbReference>
<dbReference type="InterPro" id="IPR035925">
    <property type="entry name" value="BSD_dom_sf"/>
</dbReference>
<keyword evidence="5" id="KW-1185">Reference proteome</keyword>
<dbReference type="PROSITE" id="PS50858">
    <property type="entry name" value="BSD"/>
    <property type="match status" value="1"/>
</dbReference>
<dbReference type="GO" id="GO:0005737">
    <property type="term" value="C:cytoplasm"/>
    <property type="evidence" value="ECO:0007669"/>
    <property type="project" value="TreeGrafter"/>
</dbReference>
<feature type="region of interest" description="Disordered" evidence="2">
    <location>
        <begin position="395"/>
        <end position="415"/>
    </location>
</feature>
<feature type="region of interest" description="Disordered" evidence="2">
    <location>
        <begin position="325"/>
        <end position="354"/>
    </location>
</feature>
<dbReference type="PANTHER" id="PTHR16019:SF5">
    <property type="entry name" value="BSD DOMAIN-CONTAINING PROTEIN 1"/>
    <property type="match status" value="1"/>
</dbReference>
<keyword evidence="1" id="KW-0175">Coiled coil</keyword>
<feature type="coiled-coil region" evidence="1">
    <location>
        <begin position="153"/>
        <end position="180"/>
    </location>
</feature>
<protein>
    <recommendedName>
        <fullName evidence="3">BSD domain-containing protein</fullName>
    </recommendedName>
</protein>
<evidence type="ECO:0000259" key="3">
    <source>
        <dbReference type="PROSITE" id="PS50858"/>
    </source>
</evidence>
<sequence length="791" mass="86422">PYEPVWVGGCLGGGVGVRCSSFGVINKRKRRGSGGGHEAMWRILEVAKSATANASEYVNTVQAKAQTIVASVQDEAATLLHAIGTARTGPVDEILYEEIDDFKVFSETFAIDAHTEAIAKIMVDDEEISELHEQMVPVQVSYEEFWCRYFFRQQQAVERQRQEQERARQYEEAIKAKQARKHDILLEDFDVDDGDDDDIDEGAEAAQRPDGDDTPLQPALDGEAGQDAQAQEVEAAKKAAAQWKQKAKELQKKLAAFSQRHQEVVTKLQQDNDVQFQTLCDSYESKMAEVTVQIDDARANGFDAGIRESETIIASVRAEAEAEIERMKQQLQSNSGGDSSSGAGAVSDTASSGGDEIKLLRQELAAQKETIELLEEEKTALVAFVDQKDRQLAELHDRMNGTPPTTTEAEGDDSELQHAKEQLRVYEAEIAQWKSLVDQVNSEETVAKLQEEITQLQAQLQEDSAARYALHDQLAAAQRHQSEATELLAAKEQELQALRVTATTTTAATTDGDDATADRLKELVTEQAQWQEERTQLHQQLHAAHGRIQELENQLATARNTSTPSPELEQACTEAKKEMEMWRMRAVKMKKAKEHVDAELAELKTRVASADASPVVGAGVVATLENKIAQLEGQLGAAAHRAEEAYLKGKHEQEATAQQRISELAAEVEAARTKAQAIEKDSYERGVAAGKEAQAKALADLQARLAKSFDDGVAQGHATAQAEVELLKSELAILRAEKSDPVVVPPAPVSAPVPSTLDILADADALLSSAPLSADTALDGVAAPRDDWGEW</sequence>
<dbReference type="PANTHER" id="PTHR16019">
    <property type="entry name" value="SYNAPSE-ASSOCIATED PROTEIN"/>
    <property type="match status" value="1"/>
</dbReference>
<dbReference type="Proteomes" id="UP001146120">
    <property type="component" value="Unassembled WGS sequence"/>
</dbReference>
<dbReference type="InterPro" id="IPR005607">
    <property type="entry name" value="BSD_dom"/>
</dbReference>
<dbReference type="EMBL" id="DAKRPA010000122">
    <property type="protein sequence ID" value="DAZ97892.1"/>
    <property type="molecule type" value="Genomic_DNA"/>
</dbReference>
<comment type="caution">
    <text evidence="4">The sequence shown here is derived from an EMBL/GenBank/DDBJ whole genome shotgun (WGS) entry which is preliminary data.</text>
</comment>
<proteinExistence type="predicted"/>
<gene>
    <name evidence="4" type="ORF">N0F65_012155</name>
</gene>
<reference evidence="4" key="1">
    <citation type="submission" date="2022-11" db="EMBL/GenBank/DDBJ databases">
        <authorList>
            <person name="Morgan W.R."/>
            <person name="Tartar A."/>
        </authorList>
    </citation>
    <scope>NUCLEOTIDE SEQUENCE</scope>
    <source>
        <strain evidence="4">ARSEF 373</strain>
    </source>
</reference>
<feature type="compositionally biased region" description="Acidic residues" evidence="2">
    <location>
        <begin position="189"/>
        <end position="203"/>
    </location>
</feature>
<organism evidence="4 5">
    <name type="scientific">Lagenidium giganteum</name>
    <dbReference type="NCBI Taxonomy" id="4803"/>
    <lineage>
        <taxon>Eukaryota</taxon>
        <taxon>Sar</taxon>
        <taxon>Stramenopiles</taxon>
        <taxon>Oomycota</taxon>
        <taxon>Peronosporomycetes</taxon>
        <taxon>Pythiales</taxon>
        <taxon>Pythiaceae</taxon>
    </lineage>
</organism>
<feature type="coiled-coil region" evidence="1">
    <location>
        <begin position="586"/>
        <end position="681"/>
    </location>
</feature>
<dbReference type="Pfam" id="PF03909">
    <property type="entry name" value="BSD"/>
    <property type="match status" value="1"/>
</dbReference>
<dbReference type="AlphaFoldDB" id="A0AAV2YT88"/>
<dbReference type="SUPFAM" id="SSF140383">
    <property type="entry name" value="BSD domain-like"/>
    <property type="match status" value="1"/>
</dbReference>